<protein>
    <submittedName>
        <fullName evidence="3">PSD1</fullName>
    </submittedName>
</protein>
<keyword evidence="2" id="KW-0472">Membrane</keyword>
<dbReference type="EMBL" id="GBRH01211528">
    <property type="protein sequence ID" value="JAD86367.1"/>
    <property type="molecule type" value="Transcribed_RNA"/>
</dbReference>
<evidence type="ECO:0000256" key="2">
    <source>
        <dbReference type="SAM" id="Phobius"/>
    </source>
</evidence>
<accession>A0A0A9DRG8</accession>
<feature type="transmembrane region" description="Helical" evidence="2">
    <location>
        <begin position="49"/>
        <end position="67"/>
    </location>
</feature>
<keyword evidence="2" id="KW-1133">Transmembrane helix</keyword>
<proteinExistence type="predicted"/>
<sequence>MSFRVRPPWSLLAARHNRPRPRPPGRRPPSRRIHASANSGRSGAGQGNFLLPGATAAVLVMLGALHARRMYDDKKVVDRKEKGIEPEFSPDIKASFFRLLPLRSMSRFWGSLMELEVPVFMRPTIYKAWARAFHSGMSSTFMMLAYVTVSPDKFISQSLLGLHFKASKANICACIPNY</sequence>
<keyword evidence="2" id="KW-0812">Transmembrane</keyword>
<reference evidence="3" key="1">
    <citation type="submission" date="2014-09" db="EMBL/GenBank/DDBJ databases">
        <authorList>
            <person name="Magalhaes I.L.F."/>
            <person name="Oliveira U."/>
            <person name="Santos F.R."/>
            <person name="Vidigal T.H.D.A."/>
            <person name="Brescovit A.D."/>
            <person name="Santos A.J."/>
        </authorList>
    </citation>
    <scope>NUCLEOTIDE SEQUENCE</scope>
    <source>
        <tissue evidence="3">Shoot tissue taken approximately 20 cm above the soil surface</tissue>
    </source>
</reference>
<evidence type="ECO:0000256" key="1">
    <source>
        <dbReference type="SAM" id="MobiDB-lite"/>
    </source>
</evidence>
<reference evidence="3" key="2">
    <citation type="journal article" date="2015" name="Data Brief">
        <title>Shoot transcriptome of the giant reed, Arundo donax.</title>
        <authorList>
            <person name="Barrero R.A."/>
            <person name="Guerrero F.D."/>
            <person name="Moolhuijzen P."/>
            <person name="Goolsby J.A."/>
            <person name="Tidwell J."/>
            <person name="Bellgard S.E."/>
            <person name="Bellgard M.I."/>
        </authorList>
    </citation>
    <scope>NUCLEOTIDE SEQUENCE</scope>
    <source>
        <tissue evidence="3">Shoot tissue taken approximately 20 cm above the soil surface</tissue>
    </source>
</reference>
<feature type="region of interest" description="Disordered" evidence="1">
    <location>
        <begin position="1"/>
        <end position="46"/>
    </location>
</feature>
<feature type="compositionally biased region" description="Basic residues" evidence="1">
    <location>
        <begin position="15"/>
        <end position="34"/>
    </location>
</feature>
<name>A0A0A9DRG8_ARUDO</name>
<dbReference type="AlphaFoldDB" id="A0A0A9DRG8"/>
<organism evidence="3">
    <name type="scientific">Arundo donax</name>
    <name type="common">Giant reed</name>
    <name type="synonym">Donax arundinaceus</name>
    <dbReference type="NCBI Taxonomy" id="35708"/>
    <lineage>
        <taxon>Eukaryota</taxon>
        <taxon>Viridiplantae</taxon>
        <taxon>Streptophyta</taxon>
        <taxon>Embryophyta</taxon>
        <taxon>Tracheophyta</taxon>
        <taxon>Spermatophyta</taxon>
        <taxon>Magnoliopsida</taxon>
        <taxon>Liliopsida</taxon>
        <taxon>Poales</taxon>
        <taxon>Poaceae</taxon>
        <taxon>PACMAD clade</taxon>
        <taxon>Arundinoideae</taxon>
        <taxon>Arundineae</taxon>
        <taxon>Arundo</taxon>
    </lineage>
</organism>
<evidence type="ECO:0000313" key="3">
    <source>
        <dbReference type="EMBL" id="JAD86367.1"/>
    </source>
</evidence>